<comment type="cofactor">
    <cofactor evidence="1">
        <name>Zn(2+)</name>
        <dbReference type="ChEBI" id="CHEBI:29105"/>
    </cofactor>
</comment>
<dbReference type="GO" id="GO:0006508">
    <property type="term" value="P:proteolysis"/>
    <property type="evidence" value="ECO:0007669"/>
    <property type="project" value="UniProtKB-KW"/>
</dbReference>
<keyword evidence="5" id="KW-0378">Hydrolase</keyword>
<dbReference type="InterPro" id="IPR007863">
    <property type="entry name" value="Peptidase_M16_C"/>
</dbReference>
<name>A0A2V3ZRR5_9BACT</name>
<dbReference type="OrthoDB" id="9811314at2"/>
<evidence type="ECO:0000256" key="6">
    <source>
        <dbReference type="ARBA" id="ARBA00022833"/>
    </source>
</evidence>
<dbReference type="EMBL" id="QFLI01000015">
    <property type="protein sequence ID" value="PXX95384.1"/>
    <property type="molecule type" value="Genomic_DNA"/>
</dbReference>
<feature type="chain" id="PRO_5015858795" evidence="9">
    <location>
        <begin position="21"/>
        <end position="934"/>
    </location>
</feature>
<evidence type="ECO:0000256" key="9">
    <source>
        <dbReference type="SAM" id="SignalP"/>
    </source>
</evidence>
<organism evidence="12 13">
    <name type="scientific">Marinifilum breve</name>
    <dbReference type="NCBI Taxonomy" id="2184082"/>
    <lineage>
        <taxon>Bacteria</taxon>
        <taxon>Pseudomonadati</taxon>
        <taxon>Bacteroidota</taxon>
        <taxon>Bacteroidia</taxon>
        <taxon>Marinilabiliales</taxon>
        <taxon>Marinifilaceae</taxon>
    </lineage>
</organism>
<dbReference type="InterPro" id="IPR011249">
    <property type="entry name" value="Metalloenz_LuxS/M16"/>
</dbReference>
<keyword evidence="3" id="KW-0645">Protease</keyword>
<feature type="domain" description="Peptidase M16 N-terminal" evidence="10">
    <location>
        <begin position="48"/>
        <end position="170"/>
    </location>
</feature>
<feature type="signal peptide" evidence="9">
    <location>
        <begin position="1"/>
        <end position="20"/>
    </location>
</feature>
<comment type="caution">
    <text evidence="12">The sequence shown here is derived from an EMBL/GenBank/DDBJ whole genome shotgun (WGS) entry which is preliminary data.</text>
</comment>
<evidence type="ECO:0000313" key="13">
    <source>
        <dbReference type="Proteomes" id="UP000248079"/>
    </source>
</evidence>
<feature type="domain" description="Peptidase M16 C-terminal" evidence="11">
    <location>
        <begin position="207"/>
        <end position="389"/>
    </location>
</feature>
<dbReference type="InterPro" id="IPR011765">
    <property type="entry name" value="Pept_M16_N"/>
</dbReference>
<gene>
    <name evidence="12" type="ORF">DF185_21950</name>
</gene>
<keyword evidence="9" id="KW-0732">Signal</keyword>
<reference evidence="12 13" key="1">
    <citation type="submission" date="2018-05" db="EMBL/GenBank/DDBJ databases">
        <title>Marinifilum breve JC075T sp. nov., a marine bacterium isolated from Yongle Blue Hole in the South China Sea.</title>
        <authorList>
            <person name="Fu T."/>
        </authorList>
    </citation>
    <scope>NUCLEOTIDE SEQUENCE [LARGE SCALE GENOMIC DNA]</scope>
    <source>
        <strain evidence="12 13">JC075</strain>
    </source>
</reference>
<comment type="similarity">
    <text evidence="2 8">Belongs to the peptidase M16 family.</text>
</comment>
<proteinExistence type="inferred from homology"/>
<evidence type="ECO:0000256" key="8">
    <source>
        <dbReference type="RuleBase" id="RU004447"/>
    </source>
</evidence>
<dbReference type="RefSeq" id="WP_110363729.1">
    <property type="nucleotide sequence ID" value="NZ_QFLI01000015.1"/>
</dbReference>
<dbReference type="PANTHER" id="PTHR43690:SF17">
    <property type="entry name" value="PROTEIN YHJJ"/>
    <property type="match status" value="1"/>
</dbReference>
<dbReference type="Proteomes" id="UP000248079">
    <property type="component" value="Unassembled WGS sequence"/>
</dbReference>
<evidence type="ECO:0000256" key="2">
    <source>
        <dbReference type="ARBA" id="ARBA00007261"/>
    </source>
</evidence>
<evidence type="ECO:0000256" key="7">
    <source>
        <dbReference type="ARBA" id="ARBA00023049"/>
    </source>
</evidence>
<keyword evidence="4" id="KW-0479">Metal-binding</keyword>
<keyword evidence="6" id="KW-0862">Zinc</keyword>
<dbReference type="Pfam" id="PF05193">
    <property type="entry name" value="Peptidase_M16_C"/>
    <property type="match status" value="2"/>
</dbReference>
<dbReference type="Pfam" id="PF00675">
    <property type="entry name" value="Peptidase_M16"/>
    <property type="match status" value="1"/>
</dbReference>
<dbReference type="GO" id="GO:0046872">
    <property type="term" value="F:metal ion binding"/>
    <property type="evidence" value="ECO:0007669"/>
    <property type="project" value="UniProtKB-KW"/>
</dbReference>
<evidence type="ECO:0000256" key="5">
    <source>
        <dbReference type="ARBA" id="ARBA00022801"/>
    </source>
</evidence>
<dbReference type="PROSITE" id="PS00143">
    <property type="entry name" value="INSULINASE"/>
    <property type="match status" value="1"/>
</dbReference>
<dbReference type="SUPFAM" id="SSF63411">
    <property type="entry name" value="LuxS/MPP-like metallohydrolase"/>
    <property type="match status" value="4"/>
</dbReference>
<dbReference type="AlphaFoldDB" id="A0A2V3ZRR5"/>
<dbReference type="InterPro" id="IPR001431">
    <property type="entry name" value="Pept_M16_Zn_BS"/>
</dbReference>
<evidence type="ECO:0000259" key="11">
    <source>
        <dbReference type="Pfam" id="PF05193"/>
    </source>
</evidence>
<evidence type="ECO:0000313" key="12">
    <source>
        <dbReference type="EMBL" id="PXX95384.1"/>
    </source>
</evidence>
<keyword evidence="13" id="KW-1185">Reference proteome</keyword>
<evidence type="ECO:0000256" key="4">
    <source>
        <dbReference type="ARBA" id="ARBA00022723"/>
    </source>
</evidence>
<sequence length="934" mass="106382">MNRICIALLLLLFSIGSAIGQGNLNAPVPMNKAVRYGKLANGITYYLYHNELPKDRASFYIVQNVGALMEEDNQNGLAHFLEHMAFNGTKHFPGKGVINTLEKHGVTFGGNINAYTAKNETVYNISNVPTDINGLVDTCLLVLHDWANGLSLETEEINAERGVITEEYRQRRNAGFRIMNKIAPTLYNNSKHAKRDVIGSLDVIQNFDPATIKKFYHDWYRSDLQCIIVCGDIDVKRTEKKIQELFSQIPAVTDGKPREFYSIEDNAEPMYCVATDKEIQHTNISLYIRHKATPKEEVNHKTLRDSYVNNLYNMMVGERIGELMRNGETPFLNANINYGGLVRGYEALTLSVTPKEGKDKESVQKLFEINQDILKNGFTANEFLMAKTNMIMFMENYYKQKDKIDTETYVKECQSHYLDNIPMADIDYIYEFFNKQINTITEKEVKAKANELYADKNRAIIITGPEKEGKTYLSKEEVLDIIAAVESGKVEKQSSEAVTAKLLDVDITGGEIVETVKLKRFGAEQWTLSNGAKVIYRYCSYNPGQVAFQARSIGGKSLLDVEDLPSASVVNNIMNYGLGQHDLSTLKKILLGKQASVGVNFSELSENIDGACKNTDFESMIQMVYMLFEQPRFDQQMHDLMINRTLESIKGVEKTYGQILNDSIKMILSSYDPRVRIVDEDYINEITMAKMEEIYKERYKGADDFTFYIVGDINKKEVKKLVSKYIGAIPAANRKESFKVHPYNFPKGKTEKVLELEMAEPKAGTILTYNMLSPYSYKNIYCLDIMCQSLQLRFTEEIREKEGGTYGVHIKGSAKKYPESSVGVNIQFQCEPARVEELKGKVYDEINKVVQNGVREDDFKKAISTIRKVQSQKTKNNAYWMNILDTYILEGEDHTTKKYSLDVINNITIEDVNDFARMYFGNANLVDIIYKPKE</sequence>
<dbReference type="GO" id="GO:0004222">
    <property type="term" value="F:metalloendopeptidase activity"/>
    <property type="evidence" value="ECO:0007669"/>
    <property type="project" value="InterPro"/>
</dbReference>
<evidence type="ECO:0000259" key="10">
    <source>
        <dbReference type="Pfam" id="PF00675"/>
    </source>
</evidence>
<keyword evidence="7" id="KW-0482">Metalloprotease</keyword>
<dbReference type="PANTHER" id="PTHR43690">
    <property type="entry name" value="NARDILYSIN"/>
    <property type="match status" value="1"/>
</dbReference>
<protein>
    <submittedName>
        <fullName evidence="12">Insulinase family protein</fullName>
    </submittedName>
</protein>
<dbReference type="Gene3D" id="3.30.830.10">
    <property type="entry name" value="Metalloenzyme, LuxS/M16 peptidase-like"/>
    <property type="match status" value="4"/>
</dbReference>
<accession>A0A2V3ZRR5</accession>
<feature type="domain" description="Peptidase M16 C-terminal" evidence="11">
    <location>
        <begin position="686"/>
        <end position="864"/>
    </location>
</feature>
<evidence type="ECO:0000256" key="3">
    <source>
        <dbReference type="ARBA" id="ARBA00022670"/>
    </source>
</evidence>
<dbReference type="InterPro" id="IPR050626">
    <property type="entry name" value="Peptidase_M16"/>
</dbReference>
<evidence type="ECO:0000256" key="1">
    <source>
        <dbReference type="ARBA" id="ARBA00001947"/>
    </source>
</evidence>